<accession>A0A841CFQ4</accession>
<dbReference type="PANTHER" id="PTHR43245">
    <property type="entry name" value="BIFUNCTIONAL POLYMYXIN RESISTANCE PROTEIN ARNA"/>
    <property type="match status" value="1"/>
</dbReference>
<dbReference type="InterPro" id="IPR001509">
    <property type="entry name" value="Epimerase_deHydtase"/>
</dbReference>
<reference evidence="2 3" key="1">
    <citation type="submission" date="2020-08" db="EMBL/GenBank/DDBJ databases">
        <title>Genomic Encyclopedia of Type Strains, Phase III (KMG-III): the genomes of soil and plant-associated and newly described type strains.</title>
        <authorList>
            <person name="Whitman W."/>
        </authorList>
    </citation>
    <scope>NUCLEOTIDE SEQUENCE [LARGE SCALE GENOMIC DNA]</scope>
    <source>
        <strain evidence="2 3">CECT 8640</strain>
    </source>
</reference>
<dbReference type="Pfam" id="PF01370">
    <property type="entry name" value="Epimerase"/>
    <property type="match status" value="1"/>
</dbReference>
<dbReference type="Proteomes" id="UP000547510">
    <property type="component" value="Unassembled WGS sequence"/>
</dbReference>
<gene>
    <name evidence="2" type="ORF">FHS29_001557</name>
</gene>
<evidence type="ECO:0000259" key="1">
    <source>
        <dbReference type="Pfam" id="PF01370"/>
    </source>
</evidence>
<dbReference type="InterPro" id="IPR050177">
    <property type="entry name" value="Lipid_A_modif_metabolic_enz"/>
</dbReference>
<comment type="caution">
    <text evidence="2">The sequence shown here is derived from an EMBL/GenBank/DDBJ whole genome shotgun (WGS) entry which is preliminary data.</text>
</comment>
<dbReference type="EMBL" id="JACHJN010000002">
    <property type="protein sequence ID" value="MBB5954987.1"/>
    <property type="molecule type" value="Genomic_DNA"/>
</dbReference>
<keyword evidence="3" id="KW-1185">Reference proteome</keyword>
<dbReference type="PANTHER" id="PTHR43245:SF13">
    <property type="entry name" value="UDP-D-APIOSE_UDP-D-XYLOSE SYNTHASE 2"/>
    <property type="match status" value="1"/>
</dbReference>
<protein>
    <submittedName>
        <fullName evidence="2">Nucleoside-diphosphate-sugar epimerase</fullName>
    </submittedName>
</protein>
<sequence>MTVVVLGAGRGIGREITRQLVAEGRRVRAVTRSGGVPEGAQDVRADLMDRAATVEAVRGASVIHLAANVPYTSWVDMLPTISGNVIVGAETVGAKLVLADNLYAYGPVSGPITEETPERPVGPKEKLRSTLGKRLRQASVPIVLSRSSDYYGPGGVGSLPGELVLKPLARGKQPMWFGPLDVPHTFAYLADTARAQIVLGDDARADGRSWHTPAAETLSVRDFIGLVGRVVGNARKPLRLPRSTVTVGALFDKRLRGMGELGHQQSKPWVVDHSAFEKTFGPLPVTPHEKAVRRTAEWYRTTA</sequence>
<dbReference type="Gene3D" id="3.40.50.720">
    <property type="entry name" value="NAD(P)-binding Rossmann-like Domain"/>
    <property type="match status" value="1"/>
</dbReference>
<feature type="domain" description="NAD-dependent epimerase/dehydratase" evidence="1">
    <location>
        <begin position="3"/>
        <end position="202"/>
    </location>
</feature>
<organism evidence="2 3">
    <name type="scientific">Saccharothrix tamanrassetensis</name>
    <dbReference type="NCBI Taxonomy" id="1051531"/>
    <lineage>
        <taxon>Bacteria</taxon>
        <taxon>Bacillati</taxon>
        <taxon>Actinomycetota</taxon>
        <taxon>Actinomycetes</taxon>
        <taxon>Pseudonocardiales</taxon>
        <taxon>Pseudonocardiaceae</taxon>
        <taxon>Saccharothrix</taxon>
    </lineage>
</organism>
<evidence type="ECO:0000313" key="2">
    <source>
        <dbReference type="EMBL" id="MBB5954987.1"/>
    </source>
</evidence>
<dbReference type="SUPFAM" id="SSF51735">
    <property type="entry name" value="NAD(P)-binding Rossmann-fold domains"/>
    <property type="match status" value="1"/>
</dbReference>
<name>A0A841CFQ4_9PSEU</name>
<proteinExistence type="predicted"/>
<dbReference type="RefSeq" id="WP_184689573.1">
    <property type="nucleotide sequence ID" value="NZ_JACHJN010000002.1"/>
</dbReference>
<dbReference type="AlphaFoldDB" id="A0A841CFQ4"/>
<evidence type="ECO:0000313" key="3">
    <source>
        <dbReference type="Proteomes" id="UP000547510"/>
    </source>
</evidence>
<dbReference type="InterPro" id="IPR036291">
    <property type="entry name" value="NAD(P)-bd_dom_sf"/>
</dbReference>